<keyword evidence="1" id="KW-0472">Membrane</keyword>
<reference evidence="2" key="1">
    <citation type="submission" date="2021-05" db="EMBL/GenBank/DDBJ databases">
        <authorList>
            <person name="Alioto T."/>
            <person name="Alioto T."/>
            <person name="Gomez Garrido J."/>
        </authorList>
    </citation>
    <scope>NUCLEOTIDE SEQUENCE</scope>
</reference>
<organism evidence="2">
    <name type="scientific">Culex pipiens</name>
    <name type="common">House mosquito</name>
    <dbReference type="NCBI Taxonomy" id="7175"/>
    <lineage>
        <taxon>Eukaryota</taxon>
        <taxon>Metazoa</taxon>
        <taxon>Ecdysozoa</taxon>
        <taxon>Arthropoda</taxon>
        <taxon>Hexapoda</taxon>
        <taxon>Insecta</taxon>
        <taxon>Pterygota</taxon>
        <taxon>Neoptera</taxon>
        <taxon>Endopterygota</taxon>
        <taxon>Diptera</taxon>
        <taxon>Nematocera</taxon>
        <taxon>Culicoidea</taxon>
        <taxon>Culicidae</taxon>
        <taxon>Culicinae</taxon>
        <taxon>Culicini</taxon>
        <taxon>Culex</taxon>
        <taxon>Culex</taxon>
    </lineage>
</organism>
<name>A0A8D8CAJ2_CULPI</name>
<accession>A0A8D8CAJ2</accession>
<evidence type="ECO:0000256" key="1">
    <source>
        <dbReference type="SAM" id="Phobius"/>
    </source>
</evidence>
<dbReference type="EMBL" id="HBUE01112402">
    <property type="protein sequence ID" value="CAG6489363.1"/>
    <property type="molecule type" value="Transcribed_RNA"/>
</dbReference>
<evidence type="ECO:0000313" key="2">
    <source>
        <dbReference type="EMBL" id="CAG6489363.1"/>
    </source>
</evidence>
<sequence length="102" mass="12394">MKCLFHERLDLEAARRKNNFHDRRHLVVLYQSAHLVDLVDVLLHLFIVRSRMADSIFRKSKSKMEIFNSEQNFTKKNNLLFSMHTLDSKLDRSWKRHRIDQE</sequence>
<dbReference type="AlphaFoldDB" id="A0A8D8CAJ2"/>
<keyword evidence="1" id="KW-1133">Transmembrane helix</keyword>
<keyword evidence="1" id="KW-0812">Transmembrane</keyword>
<feature type="transmembrane region" description="Helical" evidence="1">
    <location>
        <begin position="28"/>
        <end position="48"/>
    </location>
</feature>
<protein>
    <submittedName>
        <fullName evidence="2">(northern house mosquito) hypothetical protein</fullName>
    </submittedName>
</protein>
<proteinExistence type="predicted"/>